<dbReference type="EMBL" id="LLKB01000001">
    <property type="protein sequence ID" value="KQC86816.1"/>
    <property type="molecule type" value="Genomic_DNA"/>
</dbReference>
<evidence type="ECO:0000256" key="3">
    <source>
        <dbReference type="ARBA" id="ARBA00022692"/>
    </source>
</evidence>
<feature type="transmembrane region" description="Helical" evidence="6">
    <location>
        <begin position="6"/>
        <end position="25"/>
    </location>
</feature>
<keyword evidence="5 6" id="KW-0472">Membrane</keyword>
<keyword evidence="4 6" id="KW-1133">Transmembrane helix</keyword>
<reference evidence="7 8" key="1">
    <citation type="submission" date="2015-10" db="EMBL/GenBank/DDBJ databases">
        <title>Butyribacter intestini gen. nov., sp. nov., a butyric acid-producing bacterium of the family Lachnospiraceae isolated from the human faeces.</title>
        <authorList>
            <person name="Zou Y."/>
            <person name="Xue W."/>
            <person name="Luo G."/>
            <person name="Lv M."/>
        </authorList>
    </citation>
    <scope>NUCLEOTIDE SEQUENCE [LARGE SCALE GENOMIC DNA]</scope>
    <source>
        <strain evidence="7 8">TF01-11</strain>
    </source>
</reference>
<name>A0AAW3JXS5_9FIRM</name>
<proteinExistence type="inferred from homology"/>
<comment type="subcellular location">
    <subcellularLocation>
        <location evidence="1">Endomembrane system</location>
    </subcellularLocation>
</comment>
<organism evidence="7 8">
    <name type="scientific">Butyribacter intestini</name>
    <dbReference type="NCBI Taxonomy" id="1703332"/>
    <lineage>
        <taxon>Bacteria</taxon>
        <taxon>Bacillati</taxon>
        <taxon>Bacillota</taxon>
        <taxon>Clostridia</taxon>
        <taxon>Lachnospirales</taxon>
        <taxon>Lachnospiraceae</taxon>
        <taxon>Butyribacter</taxon>
    </lineage>
</organism>
<dbReference type="AlphaFoldDB" id="A0AAW3JXS5"/>
<keyword evidence="8" id="KW-1185">Reference proteome</keyword>
<evidence type="ECO:0000256" key="5">
    <source>
        <dbReference type="ARBA" id="ARBA00023136"/>
    </source>
</evidence>
<dbReference type="PANTHER" id="PTHR35791:SF1">
    <property type="entry name" value="UPF0754 MEMBRANE PROTEIN YHEB"/>
    <property type="match status" value="1"/>
</dbReference>
<dbReference type="PANTHER" id="PTHR35791">
    <property type="entry name" value="UPF0754 MEMBRANE PROTEIN YHEB"/>
    <property type="match status" value="1"/>
</dbReference>
<evidence type="ECO:0000256" key="1">
    <source>
        <dbReference type="ARBA" id="ARBA00004308"/>
    </source>
</evidence>
<comment type="similarity">
    <text evidence="2">Belongs to the UPF0754 family.</text>
</comment>
<evidence type="ECO:0008006" key="9">
    <source>
        <dbReference type="Google" id="ProtNLM"/>
    </source>
</evidence>
<feature type="transmembrane region" description="Helical" evidence="6">
    <location>
        <begin position="312"/>
        <end position="331"/>
    </location>
</feature>
<dbReference type="Pfam" id="PF04286">
    <property type="entry name" value="DUF445"/>
    <property type="match status" value="1"/>
</dbReference>
<dbReference type="Proteomes" id="UP000050833">
    <property type="component" value="Unassembled WGS sequence"/>
</dbReference>
<evidence type="ECO:0000256" key="4">
    <source>
        <dbReference type="ARBA" id="ARBA00022989"/>
    </source>
</evidence>
<evidence type="ECO:0000256" key="2">
    <source>
        <dbReference type="ARBA" id="ARBA00008053"/>
    </source>
</evidence>
<evidence type="ECO:0000256" key="6">
    <source>
        <dbReference type="SAM" id="Phobius"/>
    </source>
</evidence>
<gene>
    <name evidence="7" type="ORF">APZ18_06560</name>
</gene>
<dbReference type="RefSeq" id="WP_055942797.1">
    <property type="nucleotide sequence ID" value="NZ_JAQDCV010000004.1"/>
</dbReference>
<comment type="caution">
    <text evidence="7">The sequence shown here is derived from an EMBL/GenBank/DDBJ whole genome shotgun (WGS) entry which is preliminary data.</text>
</comment>
<protein>
    <recommendedName>
        <fullName evidence="9">DUF445 domain-containing protein</fullName>
    </recommendedName>
</protein>
<dbReference type="InterPro" id="IPR007383">
    <property type="entry name" value="DUF445"/>
</dbReference>
<keyword evidence="3 6" id="KW-0812">Transmembrane</keyword>
<accession>A0AAW3JXS5</accession>
<dbReference type="GO" id="GO:0012505">
    <property type="term" value="C:endomembrane system"/>
    <property type="evidence" value="ECO:0007669"/>
    <property type="project" value="UniProtKB-SubCell"/>
</dbReference>
<evidence type="ECO:0000313" key="7">
    <source>
        <dbReference type="EMBL" id="KQC86816.1"/>
    </source>
</evidence>
<evidence type="ECO:0000313" key="8">
    <source>
        <dbReference type="Proteomes" id="UP000050833"/>
    </source>
</evidence>
<sequence>MEYLKIIIPILVGALIGYCTNYIAIKMLFRPRKPVFVFGKKLPFTPGVIPKNQPRIASAVGKAVGQNLFTNDDIVAAITESDLKEHLFEKIKETVFDNDSSLKDYITEYSLKKENENVAENKNEVSKNTEYETEDYENIIEEAEYKSDYDRLKDRVSDVITSKIINAFEKVDLNALVSQIAGKTLAEKVKGTMMEMFLNESTISTMSAPIGNALAEYIKNHGEEFIHPLVDAEVISFMENPINENLSELGLDTDILESVFEKIFDTVISKGGDIISEYIDIQKIVEDKINDMEVSELEDLVMQVMKNELQTIVNLGALIGAVIGVINIFVAI</sequence>